<accession>A0A9Q3BPU7</accession>
<dbReference type="EMBL" id="AVOT02002124">
    <property type="protein sequence ID" value="MBW0469237.1"/>
    <property type="molecule type" value="Genomic_DNA"/>
</dbReference>
<comment type="caution">
    <text evidence="1">The sequence shown here is derived from an EMBL/GenBank/DDBJ whole genome shotgun (WGS) entry which is preliminary data.</text>
</comment>
<proteinExistence type="predicted"/>
<sequence>MNFNNIKGPQKLKDFHVGPFVIIALHGTNAVQVGLSGKLEYEHPTFPVSLMKPYQPAEKEFFPFRNPTPFTVPPVEQSGDKKIKKVIQERRLGGKNQREYLVRYRNPVHQDEWLAESGIPDSDKLLIRFRHERRTQA</sequence>
<dbReference type="OrthoDB" id="3268967at2759"/>
<evidence type="ECO:0000313" key="2">
    <source>
        <dbReference type="Proteomes" id="UP000765509"/>
    </source>
</evidence>
<dbReference type="InterPro" id="IPR016197">
    <property type="entry name" value="Chromo-like_dom_sf"/>
</dbReference>
<dbReference type="Proteomes" id="UP000765509">
    <property type="component" value="Unassembled WGS sequence"/>
</dbReference>
<evidence type="ECO:0000313" key="1">
    <source>
        <dbReference type="EMBL" id="MBW0469237.1"/>
    </source>
</evidence>
<dbReference type="SUPFAM" id="SSF54160">
    <property type="entry name" value="Chromo domain-like"/>
    <property type="match status" value="1"/>
</dbReference>
<keyword evidence="2" id="KW-1185">Reference proteome</keyword>
<reference evidence="1" key="1">
    <citation type="submission" date="2021-03" db="EMBL/GenBank/DDBJ databases">
        <title>Draft genome sequence of rust myrtle Austropuccinia psidii MF-1, a brazilian biotype.</title>
        <authorList>
            <person name="Quecine M.C."/>
            <person name="Pachon D.M.R."/>
            <person name="Bonatelli M.L."/>
            <person name="Correr F.H."/>
            <person name="Franceschini L.M."/>
            <person name="Leite T.F."/>
            <person name="Margarido G.R.A."/>
            <person name="Almeida C.A."/>
            <person name="Ferrarezi J.A."/>
            <person name="Labate C.A."/>
        </authorList>
    </citation>
    <scope>NUCLEOTIDE SEQUENCE</scope>
    <source>
        <strain evidence="1">MF-1</strain>
    </source>
</reference>
<dbReference type="AlphaFoldDB" id="A0A9Q3BPU7"/>
<protein>
    <recommendedName>
        <fullName evidence="3">Chromo domain-containing protein</fullName>
    </recommendedName>
</protein>
<evidence type="ECO:0008006" key="3">
    <source>
        <dbReference type="Google" id="ProtNLM"/>
    </source>
</evidence>
<organism evidence="1 2">
    <name type="scientific">Austropuccinia psidii MF-1</name>
    <dbReference type="NCBI Taxonomy" id="1389203"/>
    <lineage>
        <taxon>Eukaryota</taxon>
        <taxon>Fungi</taxon>
        <taxon>Dikarya</taxon>
        <taxon>Basidiomycota</taxon>
        <taxon>Pucciniomycotina</taxon>
        <taxon>Pucciniomycetes</taxon>
        <taxon>Pucciniales</taxon>
        <taxon>Sphaerophragmiaceae</taxon>
        <taxon>Austropuccinia</taxon>
    </lineage>
</organism>
<name>A0A9Q3BPU7_9BASI</name>
<gene>
    <name evidence="1" type="ORF">O181_008952</name>
</gene>